<evidence type="ECO:0000313" key="1">
    <source>
        <dbReference type="EMBL" id="CBL34171.1"/>
    </source>
</evidence>
<accession>D4MK88</accession>
<dbReference type="KEGG" id="esr:ES1_11450"/>
<sequence>MNKIQVNYMCRKCWKIQTYSPEFECKEYLCPHCGKKMEYWGTEEIDENTGKVVKEWSDKYRELDNPIVTSGTSVKMNPVVTCPYCNSTNTKKISLTAKAVNTALFGILGTKRHKQWHCNKCGSEW</sequence>
<dbReference type="Proteomes" id="UP000007050">
    <property type="component" value="Chromosome"/>
</dbReference>
<reference evidence="1 2" key="1">
    <citation type="submission" date="2010-03" db="EMBL/GenBank/DDBJ databases">
        <title>The genome sequence of Eubacterium siraeum V10Sc8a.</title>
        <authorList>
            <consortium name="metaHIT consortium -- http://www.metahit.eu/"/>
            <person name="Pajon A."/>
            <person name="Turner K."/>
            <person name="Parkhill J."/>
            <person name="Duncan S."/>
            <person name="Flint H."/>
        </authorList>
    </citation>
    <scope>NUCLEOTIDE SEQUENCE [LARGE SCALE GENOMIC DNA]</scope>
    <source>
        <strain evidence="1 2">V10Sc8a</strain>
    </source>
</reference>
<name>D4MK88_9FIRM</name>
<reference evidence="1 2" key="2">
    <citation type="submission" date="2010-03" db="EMBL/GenBank/DDBJ databases">
        <authorList>
            <person name="Pajon A."/>
        </authorList>
    </citation>
    <scope>NUCLEOTIDE SEQUENCE [LARGE SCALE GENOMIC DNA]</scope>
    <source>
        <strain evidence="1 2">V10Sc8a</strain>
    </source>
</reference>
<organism evidence="1 2">
    <name type="scientific">[Eubacterium] siraeum V10Sc8a</name>
    <dbReference type="NCBI Taxonomy" id="717961"/>
    <lineage>
        <taxon>Bacteria</taxon>
        <taxon>Bacillati</taxon>
        <taxon>Bacillota</taxon>
        <taxon>Clostridia</taxon>
        <taxon>Eubacteriales</taxon>
        <taxon>Oscillospiraceae</taxon>
        <taxon>Oscillospiraceae incertae sedis</taxon>
    </lineage>
</organism>
<dbReference type="BioCyc" id="ESIR717961:G136L-938-MONOMER"/>
<proteinExistence type="predicted"/>
<gene>
    <name evidence="1" type="ORF">ES1_11450</name>
</gene>
<dbReference type="EMBL" id="FP929059">
    <property type="protein sequence ID" value="CBL34171.1"/>
    <property type="molecule type" value="Genomic_DNA"/>
</dbReference>
<dbReference type="AlphaFoldDB" id="D4MK88"/>
<protein>
    <submittedName>
        <fullName evidence="1">Uncharacterized protein</fullName>
    </submittedName>
</protein>
<evidence type="ECO:0000313" key="2">
    <source>
        <dbReference type="Proteomes" id="UP000007050"/>
    </source>
</evidence>
<dbReference type="HOGENOM" id="CLU_2070045_0_0_9"/>